<dbReference type="HOGENOM" id="CLU_1326122_0_0_1"/>
<accession>A0A017S0T3</accession>
<name>A0A017S0T3_ASPRC</name>
<dbReference type="EMBL" id="KK088465">
    <property type="protein sequence ID" value="EYE90239.1"/>
    <property type="molecule type" value="Genomic_DNA"/>
</dbReference>
<sequence>MYSTIHTQGDAVINGTLTAIRDINITKTFTDHITTIRSLARAFHHSFFTSDLSKQVQNELSPRSPRHHQGEPGRYQLERHVPFRARQRTAELSLDTTRSANPRNILKMSDQTPRSSQAHVEQLLRVLINEIYSGRREGSVVSNDSLSMNGREAWRQLRKGLESVGINHEALTQGRYFILSTLKKAIFQEGLGEDEFQVSALTNGLRI</sequence>
<evidence type="ECO:0000256" key="1">
    <source>
        <dbReference type="SAM" id="MobiDB-lite"/>
    </source>
</evidence>
<dbReference type="AlphaFoldDB" id="A0A017S0T3"/>
<protein>
    <submittedName>
        <fullName evidence="2">Uncharacterized protein</fullName>
    </submittedName>
</protein>
<reference evidence="3" key="1">
    <citation type="journal article" date="2014" name="Nat. Commun.">
        <title>Genomic adaptations of the halophilic Dead Sea filamentous fungus Eurotium rubrum.</title>
        <authorList>
            <person name="Kis-Papo T."/>
            <person name="Weig A.R."/>
            <person name="Riley R."/>
            <person name="Persoh D."/>
            <person name="Salamov A."/>
            <person name="Sun H."/>
            <person name="Lipzen A."/>
            <person name="Wasser S.P."/>
            <person name="Rambold G."/>
            <person name="Grigoriev I.V."/>
            <person name="Nevo E."/>
        </authorList>
    </citation>
    <scope>NUCLEOTIDE SEQUENCE [LARGE SCALE GENOMIC DNA]</scope>
    <source>
        <strain evidence="3">CBS 135680</strain>
    </source>
</reference>
<feature type="region of interest" description="Disordered" evidence="1">
    <location>
        <begin position="56"/>
        <end position="76"/>
    </location>
</feature>
<evidence type="ECO:0000313" key="3">
    <source>
        <dbReference type="Proteomes" id="UP000019804"/>
    </source>
</evidence>
<keyword evidence="3" id="KW-1185">Reference proteome</keyword>
<proteinExistence type="predicted"/>
<gene>
    <name evidence="2" type="ORF">EURHEDRAFT_527189</name>
</gene>
<dbReference type="RefSeq" id="XP_040633929.1">
    <property type="nucleotide sequence ID" value="XM_040787013.1"/>
</dbReference>
<dbReference type="STRING" id="1388766.A0A017S0T3"/>
<dbReference type="Proteomes" id="UP000019804">
    <property type="component" value="Unassembled WGS sequence"/>
</dbReference>
<organism evidence="2 3">
    <name type="scientific">Aspergillus ruber (strain CBS 135680)</name>
    <dbReference type="NCBI Taxonomy" id="1388766"/>
    <lineage>
        <taxon>Eukaryota</taxon>
        <taxon>Fungi</taxon>
        <taxon>Dikarya</taxon>
        <taxon>Ascomycota</taxon>
        <taxon>Pezizomycotina</taxon>
        <taxon>Eurotiomycetes</taxon>
        <taxon>Eurotiomycetidae</taxon>
        <taxon>Eurotiales</taxon>
        <taxon>Aspergillaceae</taxon>
        <taxon>Aspergillus</taxon>
        <taxon>Aspergillus subgen. Aspergillus</taxon>
    </lineage>
</organism>
<evidence type="ECO:0000313" key="2">
    <source>
        <dbReference type="EMBL" id="EYE90239.1"/>
    </source>
</evidence>
<dbReference type="GeneID" id="63702137"/>
<dbReference type="OrthoDB" id="4368963at2759"/>